<dbReference type="PANTHER" id="PTHR31061:SF24">
    <property type="entry name" value="LD22376P"/>
    <property type="match status" value="1"/>
</dbReference>
<protein>
    <submittedName>
        <fullName evidence="3">Predicted acyltransferase</fullName>
    </submittedName>
</protein>
<evidence type="ECO:0000313" key="4">
    <source>
        <dbReference type="Proteomes" id="UP000190852"/>
    </source>
</evidence>
<keyword evidence="1" id="KW-0812">Transmembrane</keyword>
<feature type="transmembrane region" description="Helical" evidence="1">
    <location>
        <begin position="12"/>
        <end position="29"/>
    </location>
</feature>
<evidence type="ECO:0000313" key="3">
    <source>
        <dbReference type="EMBL" id="SKB25304.1"/>
    </source>
</evidence>
<organism evidence="3 4">
    <name type="scientific">Parabacteroides chartae</name>
    <dbReference type="NCBI Taxonomy" id="1037355"/>
    <lineage>
        <taxon>Bacteria</taxon>
        <taxon>Pseudomonadati</taxon>
        <taxon>Bacteroidota</taxon>
        <taxon>Bacteroidia</taxon>
        <taxon>Bacteroidales</taxon>
        <taxon>Tannerellaceae</taxon>
        <taxon>Parabacteroides</taxon>
    </lineage>
</organism>
<keyword evidence="1" id="KW-1133">Transmembrane helix</keyword>
<feature type="transmembrane region" description="Helical" evidence="1">
    <location>
        <begin position="209"/>
        <end position="232"/>
    </location>
</feature>
<feature type="transmembrane region" description="Helical" evidence="1">
    <location>
        <begin position="176"/>
        <end position="197"/>
    </location>
</feature>
<feature type="transmembrane region" description="Helical" evidence="1">
    <location>
        <begin position="238"/>
        <end position="256"/>
    </location>
</feature>
<feature type="transmembrane region" description="Helical" evidence="1">
    <location>
        <begin position="115"/>
        <end position="135"/>
    </location>
</feature>
<gene>
    <name evidence="3" type="ORF">SAMN05660349_00011</name>
</gene>
<evidence type="ECO:0000259" key="2">
    <source>
        <dbReference type="Pfam" id="PF16401"/>
    </source>
</evidence>
<dbReference type="Pfam" id="PF16401">
    <property type="entry name" value="DUF5009"/>
    <property type="match status" value="1"/>
</dbReference>
<reference evidence="4" key="1">
    <citation type="submission" date="2017-02" db="EMBL/GenBank/DDBJ databases">
        <authorList>
            <person name="Varghese N."/>
            <person name="Submissions S."/>
        </authorList>
    </citation>
    <scope>NUCLEOTIDE SEQUENCE [LARGE SCALE GENOMIC DNA]</scope>
    <source>
        <strain evidence="4">DSM 24967</strain>
    </source>
</reference>
<feature type="transmembrane region" description="Helical" evidence="1">
    <location>
        <begin position="144"/>
        <end position="164"/>
    </location>
</feature>
<keyword evidence="3" id="KW-0808">Transferase</keyword>
<dbReference type="InterPro" id="IPR032176">
    <property type="entry name" value="DUF5009"/>
</dbReference>
<name>A0A1T4ZR77_9BACT</name>
<feature type="transmembrane region" description="Helical" evidence="1">
    <location>
        <begin position="83"/>
        <end position="103"/>
    </location>
</feature>
<keyword evidence="1" id="KW-0472">Membrane</keyword>
<feature type="transmembrane region" description="Helical" evidence="1">
    <location>
        <begin position="49"/>
        <end position="71"/>
    </location>
</feature>
<dbReference type="PANTHER" id="PTHR31061">
    <property type="entry name" value="LD22376P"/>
    <property type="match status" value="1"/>
</dbReference>
<dbReference type="Proteomes" id="UP000190852">
    <property type="component" value="Unassembled WGS sequence"/>
</dbReference>
<dbReference type="GO" id="GO:0016746">
    <property type="term" value="F:acyltransferase activity"/>
    <property type="evidence" value="ECO:0007669"/>
    <property type="project" value="UniProtKB-KW"/>
</dbReference>
<keyword evidence="4" id="KW-1185">Reference proteome</keyword>
<feature type="domain" description="DUF5009" evidence="2">
    <location>
        <begin position="9"/>
        <end position="211"/>
    </location>
</feature>
<dbReference type="AlphaFoldDB" id="A0A1T4ZR77"/>
<dbReference type="RefSeq" id="WP_079681809.1">
    <property type="nucleotide sequence ID" value="NZ_FUYQ01000001.1"/>
</dbReference>
<feature type="transmembrane region" description="Helical" evidence="1">
    <location>
        <begin position="366"/>
        <end position="385"/>
    </location>
</feature>
<sequence length="393" mass="44159">MNNIKMLRVEALDIFRALTMFLMLFVNDIPGLRDIPHWLLHATEHEDMLGFSDTIFPGFLFAMGMAVPFAIENRFKKGDTTGQVAVHIFWRTVALLVMGLFTVNRDTIDATATGISKPWFSILMVLAFFLVWSVYPKVSGLRKWLFAAMKLLGVAILAYLFYRYRGVNGSSFSPQWWGILGLIGWTYLVCASIYLLIRSDLMLNLIALGLMLGCSVCSEAGLFSTIGFIQYLPSEATLHAFGLTGVVASILMQRFANPERPNCFLLLFLQIGIGMLIAGVVSHNFWIISKLQATPTWFFYCCSIFFPLFAFIYLLTDVLGKSGWFKILAPAGKLTLTCYIIPYVWYSLQSLLQVSYPEVLTSGLPGLLKSVVYSFLILAIAWGLMKINIKLKV</sequence>
<evidence type="ECO:0000256" key="1">
    <source>
        <dbReference type="SAM" id="Phobius"/>
    </source>
</evidence>
<feature type="transmembrane region" description="Helical" evidence="1">
    <location>
        <begin position="327"/>
        <end position="346"/>
    </location>
</feature>
<feature type="transmembrane region" description="Helical" evidence="1">
    <location>
        <begin position="297"/>
        <end position="315"/>
    </location>
</feature>
<feature type="transmembrane region" description="Helical" evidence="1">
    <location>
        <begin position="263"/>
        <end position="285"/>
    </location>
</feature>
<keyword evidence="3" id="KW-0012">Acyltransferase</keyword>
<proteinExistence type="predicted"/>
<accession>A0A1T4ZR77</accession>
<dbReference type="EMBL" id="FUYQ01000001">
    <property type="protein sequence ID" value="SKB25304.1"/>
    <property type="molecule type" value="Genomic_DNA"/>
</dbReference>